<dbReference type="eggNOG" id="COG0583">
    <property type="taxonomic scope" value="Bacteria"/>
</dbReference>
<dbReference type="Gene3D" id="1.10.10.10">
    <property type="entry name" value="Winged helix-like DNA-binding domain superfamily/Winged helix DNA-binding domain"/>
    <property type="match status" value="1"/>
</dbReference>
<evidence type="ECO:0000256" key="1">
    <source>
        <dbReference type="ARBA" id="ARBA00009437"/>
    </source>
</evidence>
<evidence type="ECO:0000256" key="2">
    <source>
        <dbReference type="ARBA" id="ARBA00023015"/>
    </source>
</evidence>
<dbReference type="Pfam" id="PF03466">
    <property type="entry name" value="LysR_substrate"/>
    <property type="match status" value="1"/>
</dbReference>
<sequence>MSVVKHRGFSAAARATGVEKTRLSQRIAALETRLGVRSLQRSTRRIALTEAGQRFYAHSQAAVEGAHAAYEGIANRRREPAGTVRLTCPQVMAENYLAPILPSYLVDHPKVDLILESTDREVDLLDGRFDLALRPSVQIEETLGMVAQPLGTARRILVASPGYLGRSGHPAGPGALSTYDTLCQPEEAVDGQPRWHLNGPEGAAVALQLKPRFVTNDMRLLQEVACRGFGVAMLPEPVVAAVLEAGTLLQVLPEWTGDLHRIHLFYHSPRGMLPSVRSLIDQLMAHLPACLEAPAGGRAQAVGGAPLSLRDDTGPRSRGR</sequence>
<evidence type="ECO:0000313" key="8">
    <source>
        <dbReference type="Proteomes" id="UP000010816"/>
    </source>
</evidence>
<gene>
    <name evidence="7" type="ORF">Thimo_1701</name>
</gene>
<keyword evidence="2" id="KW-0805">Transcription regulation</keyword>
<protein>
    <submittedName>
        <fullName evidence="7">Transcriptional regulator</fullName>
    </submittedName>
</protein>
<accession>L0GUR0</accession>
<dbReference type="Pfam" id="PF00126">
    <property type="entry name" value="HTH_1"/>
    <property type="match status" value="1"/>
</dbReference>
<keyword evidence="3" id="KW-0238">DNA-binding</keyword>
<dbReference type="GO" id="GO:0006351">
    <property type="term" value="P:DNA-templated transcription"/>
    <property type="evidence" value="ECO:0007669"/>
    <property type="project" value="TreeGrafter"/>
</dbReference>
<dbReference type="PANTHER" id="PTHR30537">
    <property type="entry name" value="HTH-TYPE TRANSCRIPTIONAL REGULATOR"/>
    <property type="match status" value="1"/>
</dbReference>
<dbReference type="GO" id="GO:0003700">
    <property type="term" value="F:DNA-binding transcription factor activity"/>
    <property type="evidence" value="ECO:0007669"/>
    <property type="project" value="InterPro"/>
</dbReference>
<name>L0GUR0_9GAMM</name>
<evidence type="ECO:0000259" key="6">
    <source>
        <dbReference type="PROSITE" id="PS50931"/>
    </source>
</evidence>
<dbReference type="GO" id="GO:0043565">
    <property type="term" value="F:sequence-specific DNA binding"/>
    <property type="evidence" value="ECO:0007669"/>
    <property type="project" value="TreeGrafter"/>
</dbReference>
<evidence type="ECO:0000256" key="4">
    <source>
        <dbReference type="ARBA" id="ARBA00023163"/>
    </source>
</evidence>
<dbReference type="EMBL" id="CP003051">
    <property type="protein sequence ID" value="AGA90478.1"/>
    <property type="molecule type" value="Genomic_DNA"/>
</dbReference>
<comment type="similarity">
    <text evidence="1">Belongs to the LysR transcriptional regulatory family.</text>
</comment>
<dbReference type="InterPro" id="IPR005119">
    <property type="entry name" value="LysR_subst-bd"/>
</dbReference>
<feature type="region of interest" description="Disordered" evidence="5">
    <location>
        <begin position="299"/>
        <end position="320"/>
    </location>
</feature>
<reference evidence="7 8" key="1">
    <citation type="submission" date="2011-09" db="EMBL/GenBank/DDBJ databases">
        <title>Complete sequence of chromosome of Thioflavicoccus mobilis 8321.</title>
        <authorList>
            <consortium name="US DOE Joint Genome Institute"/>
            <person name="Lucas S."/>
            <person name="Han J."/>
            <person name="Lapidus A."/>
            <person name="Cheng J.-F."/>
            <person name="Goodwin L."/>
            <person name="Pitluck S."/>
            <person name="Peters L."/>
            <person name="Ovchinnikova G."/>
            <person name="Lu M."/>
            <person name="Detter J.C."/>
            <person name="Han C."/>
            <person name="Tapia R."/>
            <person name="Land M."/>
            <person name="Hauser L."/>
            <person name="Kyrpides N."/>
            <person name="Ivanova N."/>
            <person name="Pagani I."/>
            <person name="Vogl K."/>
            <person name="Liu Z."/>
            <person name="Imhoff J."/>
            <person name="Thiel V."/>
            <person name="Frigaard N.-U."/>
            <person name="Bryant D."/>
            <person name="Woyke T."/>
        </authorList>
    </citation>
    <scope>NUCLEOTIDE SEQUENCE [LARGE SCALE GENOMIC DNA]</scope>
    <source>
        <strain evidence="7 8">8321</strain>
    </source>
</reference>
<evidence type="ECO:0000256" key="3">
    <source>
        <dbReference type="ARBA" id="ARBA00023125"/>
    </source>
</evidence>
<proteinExistence type="inferred from homology"/>
<dbReference type="Gene3D" id="3.40.190.290">
    <property type="match status" value="1"/>
</dbReference>
<dbReference type="Proteomes" id="UP000010816">
    <property type="component" value="Chromosome"/>
</dbReference>
<evidence type="ECO:0000313" key="7">
    <source>
        <dbReference type="EMBL" id="AGA90478.1"/>
    </source>
</evidence>
<dbReference type="AlphaFoldDB" id="L0GUR0"/>
<feature type="compositionally biased region" description="Basic and acidic residues" evidence="5">
    <location>
        <begin position="309"/>
        <end position="320"/>
    </location>
</feature>
<dbReference type="InterPro" id="IPR036388">
    <property type="entry name" value="WH-like_DNA-bd_sf"/>
</dbReference>
<feature type="domain" description="HTH lysR-type" evidence="6">
    <location>
        <begin position="1"/>
        <end position="49"/>
    </location>
</feature>
<keyword evidence="4" id="KW-0804">Transcription</keyword>
<dbReference type="SUPFAM" id="SSF53850">
    <property type="entry name" value="Periplasmic binding protein-like II"/>
    <property type="match status" value="1"/>
</dbReference>
<dbReference type="InterPro" id="IPR058163">
    <property type="entry name" value="LysR-type_TF_proteobact-type"/>
</dbReference>
<dbReference type="InterPro" id="IPR036390">
    <property type="entry name" value="WH_DNA-bd_sf"/>
</dbReference>
<evidence type="ECO:0000256" key="5">
    <source>
        <dbReference type="SAM" id="MobiDB-lite"/>
    </source>
</evidence>
<dbReference type="PROSITE" id="PS50931">
    <property type="entry name" value="HTH_LYSR"/>
    <property type="match status" value="1"/>
</dbReference>
<keyword evidence="8" id="KW-1185">Reference proteome</keyword>
<dbReference type="HOGENOM" id="CLU_039613_16_2_6"/>
<dbReference type="KEGG" id="tmb:Thimo_1701"/>
<dbReference type="InterPro" id="IPR000847">
    <property type="entry name" value="LysR_HTH_N"/>
</dbReference>
<dbReference type="RefSeq" id="WP_015280619.1">
    <property type="nucleotide sequence ID" value="NC_019940.1"/>
</dbReference>
<dbReference type="SUPFAM" id="SSF46785">
    <property type="entry name" value="Winged helix' DNA-binding domain"/>
    <property type="match status" value="1"/>
</dbReference>
<organism evidence="7 8">
    <name type="scientific">Thioflavicoccus mobilis 8321</name>
    <dbReference type="NCBI Taxonomy" id="765912"/>
    <lineage>
        <taxon>Bacteria</taxon>
        <taxon>Pseudomonadati</taxon>
        <taxon>Pseudomonadota</taxon>
        <taxon>Gammaproteobacteria</taxon>
        <taxon>Chromatiales</taxon>
        <taxon>Chromatiaceae</taxon>
        <taxon>Thioflavicoccus</taxon>
    </lineage>
</organism>
<dbReference type="STRING" id="765912.Thimo_1701"/>
<dbReference type="PANTHER" id="PTHR30537:SF31">
    <property type="entry name" value="TRANSCRIPTIONAL REGULATOR, LYSR FAMILY"/>
    <property type="match status" value="1"/>
</dbReference>